<dbReference type="Gene3D" id="2.170.270.10">
    <property type="entry name" value="SET domain"/>
    <property type="match status" value="1"/>
</dbReference>
<evidence type="ECO:0000256" key="2">
    <source>
        <dbReference type="ARBA" id="ARBA00004286"/>
    </source>
</evidence>
<feature type="compositionally biased region" description="Polar residues" evidence="11">
    <location>
        <begin position="554"/>
        <end position="578"/>
    </location>
</feature>
<dbReference type="Proteomes" id="UP000823749">
    <property type="component" value="Chromosome 6"/>
</dbReference>
<name>A0AAV6JVA1_9ERIC</name>
<keyword evidence="8" id="KW-0863">Zinc-finger</keyword>
<dbReference type="Pfam" id="PF17907">
    <property type="entry name" value="AWS"/>
    <property type="match status" value="1"/>
</dbReference>
<evidence type="ECO:0000256" key="3">
    <source>
        <dbReference type="ARBA" id="ARBA00022454"/>
    </source>
</evidence>
<dbReference type="InterPro" id="IPR046341">
    <property type="entry name" value="SET_dom_sf"/>
</dbReference>
<sequence length="1747" mass="192326">MLTGILPLVENVCCFKEGSSTFNLDCVVETSRLPLEENACIFKEGSSTMDPSCAGEELSGSLLSCEPCSVTDKDTCKSLVAPDISGTEVLVGALNSISIVDSSGLIDDEGNDNVKFDDVPVVEFPDTSCSVSSGRSALTAKSNQKTLTRNTARERGKTIVEKPLLDSVLLRVARKRRSYLCKPARSSVWGSWGYITQVFEKNSGYDVNQNGRTKSQKARGVGGSGKRNKNHSQSSRGKSCASSGHIRLKVTLGREVIQSCLTDMVSNTDSSLRNYRGTSIEVLKSKEGSENKINEEVPGINGYKCRNKDQEKVMMSSDATHLGLCVLNKALEIPTIDEKSTGVNADNHQTLSSQVVVDNRYLDSGTSPDSEVINLIQEAQVNGKVQEDLYDVLSSSQACVAPGDVTDLEVSQISSKKGKNKNKLLHVDNSSVEDRLPLPEIINNEIGLEIQGHEEKMGDVFYSSEPSISTTVANVSGNTSSSEGFSRGPLSSSRGTDGGVPFENFKVNFKVKGGEEDIYFRHGLGIQSVDSNICDKLHLDRKTKGRKHFKTSKSIRASKTGSEASDSPSGQTGNACKQKGNTVKSVCRRKGKDKGPCGEVTCKVENYPETGDHASADPENVKTENESTTKNVFDLDTVPKCIGEQNLPPQSAWVCCDACLKWRRIPATLADVINETNGRWICHDNMDKGFADCSIAQEMSNSEINAELQISDVSCGEDGSDARLNSNRLESKHSAVHPRSSWMLIKSNLFLHRTRKRQTIDEIMVCHCKPPQDGKMGCADGCLNRMLNIECVRGTCPCADLCSNQQFQKRKYANLNRVRCGKKGYGLETKEDIREGRFLIEYVGEVLDMQAYEARQREYASMGHKHFYFMTLNGSEVIDACAKGNLGRFINHSCDPNCRTEKWMVNGEVCIGLFALRDIKKGEELTFDYNYVRVFGAAAKECVCGSSQCRGYLGGDPQNTEAIVKDDSDEEYPEPVMFYEDGEIDDNWKHLISAASSFDTTEKMADHRLGNKDKMGKSAIVGGHVESIRELQIAGLSATAVHPLEITAGSSLIKSASGAQLHDSLEVDNSVEGLLPVLQEETCSQLDHKSNKPKSEAQKGFVQGLETSLQSVVSKPLSDAVNTKKKFKSDAEDRHESKARPRLKTSHSPSSVKKGKSCSNSLKIDKSGLIVNKSNVLPYKSRKIMESSLNNRFEAVEEKLNELLDADGGISKRKDATKGYLKLLLLTATSGDSGNGEAIQSNRDLSMILDALLKTRSRIVLFDIISKNGLQMLHNIMKRYRRNFNKIPILRKLLKVLEYLAVREILTLEHINGGPRCLGVESFRESILTLTEHDDKQVHQIARNFRDRWIPRPVRKSSCMDRSDGRVEFLRDSDGSRYSPSYINGHDKTGNTEEAINSIKQSVIAPNSDDNCTPEGCSASGTSGFPTNGTITRKRKSRWDEPGEISFDLISTQQKVPETQPSLLQKSHAVPKNELGIIRPVKLKVEDREDDIGQSIDEDVPPGFSPDDMGQKIDEDVPPGFSVLSNASSVATDIHRENVIPSEFPCEVVMGRPNGRFNNRLATSYGIPLPVAHQFGIPQAETLESWIVAPGMPFQPFPPLPPYPRGKRVSSQPCIRNQVTENMGEQICHLDQNTTSTSGGARIPLDVQIHGAKNQHTFQRGNGKHSLGRRYFRQKKWNNPQVGPPWIQKRNGSGFMVNNSRNGMCSSVGVATVVNEVNGQSSSEYVNPGVQNSSHTFHQYPQQQTHH</sequence>
<feature type="region of interest" description="Disordered" evidence="11">
    <location>
        <begin position="1123"/>
        <end position="1159"/>
    </location>
</feature>
<evidence type="ECO:0000256" key="6">
    <source>
        <dbReference type="ARBA" id="ARBA00022691"/>
    </source>
</evidence>
<keyword evidence="6" id="KW-0949">S-adenosyl-L-methionine</keyword>
<protein>
    <recommendedName>
        <fullName evidence="18">Histone-lysine N-methyltransferase ASHH2</fullName>
    </recommendedName>
</protein>
<evidence type="ECO:0000256" key="11">
    <source>
        <dbReference type="SAM" id="MobiDB-lite"/>
    </source>
</evidence>
<evidence type="ECO:0008006" key="18">
    <source>
        <dbReference type="Google" id="ProtNLM"/>
    </source>
</evidence>
<feature type="region of interest" description="Disordered" evidence="11">
    <location>
        <begin position="1726"/>
        <end position="1747"/>
    </location>
</feature>
<evidence type="ECO:0000256" key="5">
    <source>
        <dbReference type="ARBA" id="ARBA00022679"/>
    </source>
</evidence>
<feature type="domain" description="Post-SET" evidence="13">
    <location>
        <begin position="938"/>
        <end position="954"/>
    </location>
</feature>
<keyword evidence="17" id="KW-1185">Reference proteome</keyword>
<organism evidence="16 17">
    <name type="scientific">Rhododendron griersonianum</name>
    <dbReference type="NCBI Taxonomy" id="479676"/>
    <lineage>
        <taxon>Eukaryota</taxon>
        <taxon>Viridiplantae</taxon>
        <taxon>Streptophyta</taxon>
        <taxon>Embryophyta</taxon>
        <taxon>Tracheophyta</taxon>
        <taxon>Spermatophyta</taxon>
        <taxon>Magnoliopsida</taxon>
        <taxon>eudicotyledons</taxon>
        <taxon>Gunneridae</taxon>
        <taxon>Pentapetalae</taxon>
        <taxon>asterids</taxon>
        <taxon>Ericales</taxon>
        <taxon>Ericaceae</taxon>
        <taxon>Ericoideae</taxon>
        <taxon>Rhodoreae</taxon>
        <taxon>Rhododendron</taxon>
    </lineage>
</organism>
<dbReference type="InterPro" id="IPR044437">
    <property type="entry name" value="SETD2/Set2_SET"/>
</dbReference>
<keyword evidence="4" id="KW-0489">Methyltransferase</keyword>
<evidence type="ECO:0000256" key="9">
    <source>
        <dbReference type="ARBA" id="ARBA00022833"/>
    </source>
</evidence>
<evidence type="ECO:0000256" key="1">
    <source>
        <dbReference type="ARBA" id="ARBA00004123"/>
    </source>
</evidence>
<feature type="region of interest" description="Disordered" evidence="11">
    <location>
        <begin position="545"/>
        <end position="578"/>
    </location>
</feature>
<dbReference type="PROSITE" id="PS51215">
    <property type="entry name" value="AWS"/>
    <property type="match status" value="1"/>
</dbReference>
<dbReference type="InterPro" id="IPR001214">
    <property type="entry name" value="SET_dom"/>
</dbReference>
<evidence type="ECO:0000259" key="12">
    <source>
        <dbReference type="PROSITE" id="PS50280"/>
    </source>
</evidence>
<dbReference type="PANTHER" id="PTHR22884">
    <property type="entry name" value="SET DOMAIN PROTEINS"/>
    <property type="match status" value="1"/>
</dbReference>
<dbReference type="GO" id="GO:0046975">
    <property type="term" value="F:histone H3K36 methyltransferase activity"/>
    <property type="evidence" value="ECO:0007669"/>
    <property type="project" value="InterPro"/>
</dbReference>
<comment type="caution">
    <text evidence="16">The sequence shown here is derived from an EMBL/GenBank/DDBJ whole genome shotgun (WGS) entry which is preliminary data.</text>
</comment>
<dbReference type="SMART" id="SM00508">
    <property type="entry name" value="PostSET"/>
    <property type="match status" value="1"/>
</dbReference>
<keyword evidence="9" id="KW-0862">Zinc</keyword>
<dbReference type="SUPFAM" id="SSF82199">
    <property type="entry name" value="SET domain"/>
    <property type="match status" value="1"/>
</dbReference>
<feature type="domain" description="AWS" evidence="15">
    <location>
        <begin position="761"/>
        <end position="811"/>
    </location>
</feature>
<dbReference type="EMBL" id="JACTNZ010000006">
    <property type="protein sequence ID" value="KAG5544119.1"/>
    <property type="molecule type" value="Genomic_DNA"/>
</dbReference>
<dbReference type="FunFam" id="2.170.270.10:FF:000035">
    <property type="entry name" value="Histone-lysine N-methyltransferase"/>
    <property type="match status" value="1"/>
</dbReference>
<dbReference type="GO" id="GO:0005634">
    <property type="term" value="C:nucleus"/>
    <property type="evidence" value="ECO:0007669"/>
    <property type="project" value="UniProtKB-SubCell"/>
</dbReference>
<evidence type="ECO:0000256" key="7">
    <source>
        <dbReference type="ARBA" id="ARBA00022723"/>
    </source>
</evidence>
<keyword evidence="10" id="KW-0539">Nucleus</keyword>
<dbReference type="InterPro" id="IPR050777">
    <property type="entry name" value="SET2_Histone-Lys_MeTrsfase"/>
</dbReference>
<evidence type="ECO:0000256" key="8">
    <source>
        <dbReference type="ARBA" id="ARBA00022771"/>
    </source>
</evidence>
<dbReference type="PROSITE" id="PS50280">
    <property type="entry name" value="SET"/>
    <property type="match status" value="1"/>
</dbReference>
<dbReference type="Pfam" id="PF00856">
    <property type="entry name" value="SET"/>
    <property type="match status" value="1"/>
</dbReference>
<proteinExistence type="predicted"/>
<feature type="compositionally biased region" description="Polar residues" evidence="11">
    <location>
        <begin position="1146"/>
        <end position="1159"/>
    </location>
</feature>
<keyword evidence="7" id="KW-0479">Metal-binding</keyword>
<feature type="compositionally biased region" description="Polar residues" evidence="11">
    <location>
        <begin position="1419"/>
        <end position="1431"/>
    </location>
</feature>
<dbReference type="GO" id="GO:0032259">
    <property type="term" value="P:methylation"/>
    <property type="evidence" value="ECO:0007669"/>
    <property type="project" value="UniProtKB-KW"/>
</dbReference>
<accession>A0AAV6JVA1</accession>
<dbReference type="GO" id="GO:0008270">
    <property type="term" value="F:zinc ion binding"/>
    <property type="evidence" value="ECO:0007669"/>
    <property type="project" value="UniProtKB-KW"/>
</dbReference>
<dbReference type="PROSITE" id="PS51050">
    <property type="entry name" value="ZF_CW"/>
    <property type="match status" value="1"/>
</dbReference>
<comment type="subcellular location">
    <subcellularLocation>
        <location evidence="2">Chromosome</location>
    </subcellularLocation>
    <subcellularLocation>
        <location evidence="1">Nucleus</location>
    </subcellularLocation>
</comment>
<feature type="compositionally biased region" description="Basic and acidic residues" evidence="11">
    <location>
        <begin position="1128"/>
        <end position="1139"/>
    </location>
</feature>
<dbReference type="InterPro" id="IPR003616">
    <property type="entry name" value="Post-SET_dom"/>
</dbReference>
<dbReference type="InterPro" id="IPR011124">
    <property type="entry name" value="Znf_CW"/>
</dbReference>
<dbReference type="GO" id="GO:0005694">
    <property type="term" value="C:chromosome"/>
    <property type="evidence" value="ECO:0007669"/>
    <property type="project" value="UniProtKB-SubCell"/>
</dbReference>
<evidence type="ECO:0000259" key="14">
    <source>
        <dbReference type="PROSITE" id="PS51050"/>
    </source>
</evidence>
<evidence type="ECO:0000256" key="4">
    <source>
        <dbReference type="ARBA" id="ARBA00022603"/>
    </source>
</evidence>
<dbReference type="CDD" id="cd19172">
    <property type="entry name" value="SET_SETD2"/>
    <property type="match status" value="1"/>
</dbReference>
<feature type="region of interest" description="Disordered" evidence="11">
    <location>
        <begin position="474"/>
        <end position="497"/>
    </location>
</feature>
<dbReference type="PROSITE" id="PS50868">
    <property type="entry name" value="POST_SET"/>
    <property type="match status" value="1"/>
</dbReference>
<keyword evidence="5" id="KW-0808">Transferase</keyword>
<keyword evidence="3" id="KW-0158">Chromosome</keyword>
<dbReference type="SMART" id="SM00317">
    <property type="entry name" value="SET"/>
    <property type="match status" value="1"/>
</dbReference>
<feature type="region of interest" description="Disordered" evidence="11">
    <location>
        <begin position="1407"/>
        <end position="1439"/>
    </location>
</feature>
<evidence type="ECO:0000256" key="10">
    <source>
        <dbReference type="ARBA" id="ARBA00023242"/>
    </source>
</evidence>
<feature type="domain" description="CW-type" evidence="14">
    <location>
        <begin position="647"/>
        <end position="701"/>
    </location>
</feature>
<dbReference type="InterPro" id="IPR006560">
    <property type="entry name" value="AWS_dom"/>
</dbReference>
<dbReference type="SMART" id="SM00570">
    <property type="entry name" value="AWS"/>
    <property type="match status" value="1"/>
</dbReference>
<feature type="compositionally biased region" description="Polar residues" evidence="11">
    <location>
        <begin position="231"/>
        <end position="242"/>
    </location>
</feature>
<dbReference type="Pfam" id="PF07496">
    <property type="entry name" value="zf-CW"/>
    <property type="match status" value="1"/>
</dbReference>
<reference evidence="16 17" key="1">
    <citation type="submission" date="2020-08" db="EMBL/GenBank/DDBJ databases">
        <title>Plant Genome Project.</title>
        <authorList>
            <person name="Zhang R.-G."/>
        </authorList>
    </citation>
    <scope>NUCLEOTIDE SEQUENCE [LARGE SCALE GENOMIC DNA]</scope>
    <source>
        <strain evidence="16">WSP0</strain>
        <tissue evidence="16">Leaf</tissue>
    </source>
</reference>
<gene>
    <name evidence="16" type="ORF">RHGRI_016763</name>
</gene>
<feature type="domain" description="SET" evidence="12">
    <location>
        <begin position="813"/>
        <end position="930"/>
    </location>
</feature>
<feature type="compositionally biased region" description="Polar residues" evidence="11">
    <location>
        <begin position="474"/>
        <end position="495"/>
    </location>
</feature>
<feature type="region of interest" description="Disordered" evidence="11">
    <location>
        <begin position="205"/>
        <end position="242"/>
    </location>
</feature>
<dbReference type="Gene3D" id="3.30.40.100">
    <property type="match status" value="1"/>
</dbReference>
<evidence type="ECO:0000313" key="17">
    <source>
        <dbReference type="Proteomes" id="UP000823749"/>
    </source>
</evidence>
<evidence type="ECO:0000259" key="15">
    <source>
        <dbReference type="PROSITE" id="PS51215"/>
    </source>
</evidence>
<evidence type="ECO:0000313" key="16">
    <source>
        <dbReference type="EMBL" id="KAG5544119.1"/>
    </source>
</evidence>
<evidence type="ECO:0000259" key="13">
    <source>
        <dbReference type="PROSITE" id="PS50868"/>
    </source>
</evidence>